<keyword evidence="2" id="KW-1185">Reference proteome</keyword>
<comment type="caution">
    <text evidence="1">The sequence shown here is derived from an EMBL/GenBank/DDBJ whole genome shotgun (WGS) entry which is preliminary data.</text>
</comment>
<evidence type="ECO:0000313" key="2">
    <source>
        <dbReference type="Proteomes" id="UP001595868"/>
    </source>
</evidence>
<evidence type="ECO:0000313" key="1">
    <source>
        <dbReference type="EMBL" id="MFC4110854.1"/>
    </source>
</evidence>
<name>A0ABV8KXA7_9ACTN</name>
<sequence length="104" mass="11694">MYLLSGADPRRPAREFFALQPLVVDAAWRLSTSADLARSSVTGPYPRGYRLSRWVGDQIVEASVTDRTIARRFDDVVQMRRHPSILATPGTVLRALRVNRATAR</sequence>
<accession>A0ABV8KXA7</accession>
<dbReference type="EMBL" id="JBHSBN010000070">
    <property type="protein sequence ID" value="MFC4110854.1"/>
    <property type="molecule type" value="Genomic_DNA"/>
</dbReference>
<dbReference type="Proteomes" id="UP001595868">
    <property type="component" value="Unassembled WGS sequence"/>
</dbReference>
<dbReference type="RefSeq" id="WP_377553672.1">
    <property type="nucleotide sequence ID" value="NZ_JBHSBN010000070.1"/>
</dbReference>
<protein>
    <submittedName>
        <fullName evidence="1">Uncharacterized protein</fullName>
    </submittedName>
</protein>
<reference evidence="2" key="1">
    <citation type="journal article" date="2019" name="Int. J. Syst. Evol. Microbiol.">
        <title>The Global Catalogue of Microorganisms (GCM) 10K type strain sequencing project: providing services to taxonomists for standard genome sequencing and annotation.</title>
        <authorList>
            <consortium name="The Broad Institute Genomics Platform"/>
            <consortium name="The Broad Institute Genome Sequencing Center for Infectious Disease"/>
            <person name="Wu L."/>
            <person name="Ma J."/>
        </authorList>
    </citation>
    <scope>NUCLEOTIDE SEQUENCE [LARGE SCALE GENOMIC DNA]</scope>
    <source>
        <strain evidence="2">2902at01</strain>
    </source>
</reference>
<organism evidence="1 2">
    <name type="scientific">Micromonospora zhanjiangensis</name>
    <dbReference type="NCBI Taxonomy" id="1522057"/>
    <lineage>
        <taxon>Bacteria</taxon>
        <taxon>Bacillati</taxon>
        <taxon>Actinomycetota</taxon>
        <taxon>Actinomycetes</taxon>
        <taxon>Micromonosporales</taxon>
        <taxon>Micromonosporaceae</taxon>
        <taxon>Micromonospora</taxon>
    </lineage>
</organism>
<gene>
    <name evidence="1" type="ORF">ACFOX0_33710</name>
</gene>
<proteinExistence type="predicted"/>